<organism evidence="2 3">
    <name type="scientific">Vannielia litorea</name>
    <dbReference type="NCBI Taxonomy" id="1217970"/>
    <lineage>
        <taxon>Bacteria</taxon>
        <taxon>Pseudomonadati</taxon>
        <taxon>Pseudomonadota</taxon>
        <taxon>Alphaproteobacteria</taxon>
        <taxon>Rhodobacterales</taxon>
        <taxon>Paracoccaceae</taxon>
        <taxon>Vannielia</taxon>
    </lineage>
</organism>
<dbReference type="AlphaFoldDB" id="A0A1N6HKL4"/>
<dbReference type="Proteomes" id="UP000184932">
    <property type="component" value="Unassembled WGS sequence"/>
</dbReference>
<protein>
    <submittedName>
        <fullName evidence="2">PAS domain-containing protein</fullName>
    </submittedName>
</protein>
<dbReference type="STRING" id="1217970.SAMN05444002_3461"/>
<dbReference type="Pfam" id="PF12860">
    <property type="entry name" value="PAS_7"/>
    <property type="match status" value="1"/>
</dbReference>
<evidence type="ECO:0000313" key="2">
    <source>
        <dbReference type="EMBL" id="SIO20276.1"/>
    </source>
</evidence>
<feature type="transmembrane region" description="Helical" evidence="1">
    <location>
        <begin position="6"/>
        <end position="27"/>
    </location>
</feature>
<keyword evidence="1" id="KW-0472">Membrane</keyword>
<keyword evidence="1" id="KW-0812">Transmembrane</keyword>
<name>A0A1N6HKL4_9RHOB</name>
<proteinExistence type="predicted"/>
<evidence type="ECO:0000313" key="3">
    <source>
        <dbReference type="Proteomes" id="UP000184932"/>
    </source>
</evidence>
<keyword evidence="3" id="KW-1185">Reference proteome</keyword>
<evidence type="ECO:0000256" key="1">
    <source>
        <dbReference type="SAM" id="Phobius"/>
    </source>
</evidence>
<gene>
    <name evidence="2" type="ORF">SAMN05444002_3461</name>
</gene>
<dbReference type="EMBL" id="FSRL01000001">
    <property type="protein sequence ID" value="SIO20276.1"/>
    <property type="molecule type" value="Genomic_DNA"/>
</dbReference>
<reference evidence="3" key="1">
    <citation type="submission" date="2016-11" db="EMBL/GenBank/DDBJ databases">
        <authorList>
            <person name="Varghese N."/>
            <person name="Submissions S."/>
        </authorList>
    </citation>
    <scope>NUCLEOTIDE SEQUENCE [LARGE SCALE GENOMIC DNA]</scope>
    <source>
        <strain evidence="3">DSM 29440</strain>
    </source>
</reference>
<sequence>MSDLSWTFALVLVATSFGTALLALMAIGHFQPRRRVTWDRLARESEEMTFLFEDEELVDATDEARSFLSTGPETLPHWPRFLALLASSFPDIGSRVARLAEVGAMELHARDGSARLEGEWKEGLARFSLHKGDDIEPAEYDSFSVAAMAEELDVLRAVVDDAPVLAWREDEEGNVTWANGAYIDLLYRMHPDRTTLAWPLPRAFAHTFHDGEVDVVHRVSVSIPFIEQVVWYDCITRPMGAEALVFATSADRLVQAERSRLEFLQTLTKTFADLPTGLAVFDRGRQLALFNPALTDLSALEPQFLSSRPTLVAFLDRLREAQRMPEPKDYKTWRASIAQLESAASEGIHQEIWSLPNGQTYRVTGQPHPDGAVAFLFEDISAEMSLTRRFRSELEMGQAVVDSLDEAIAVFSHTGSMVLCNRAYQELWSCDLVGSLSDVSVQDAVRDWSALTENNALWTRVSKFLSGQSDRRAWHVDIESAAYGTVKCRFSPVAGGNTLAGFTLHAAPTPAAAPRKGQHQAV</sequence>
<accession>A0A1N6HKL4</accession>
<keyword evidence="1" id="KW-1133">Transmembrane helix</keyword>